<dbReference type="PROSITE" id="PS50893">
    <property type="entry name" value="ABC_TRANSPORTER_2"/>
    <property type="match status" value="1"/>
</dbReference>
<accession>A0A922I6U7</accession>
<organism evidence="11 12">
    <name type="scientific">Dermatophagoides farinae</name>
    <name type="common">American house dust mite</name>
    <dbReference type="NCBI Taxonomy" id="6954"/>
    <lineage>
        <taxon>Eukaryota</taxon>
        <taxon>Metazoa</taxon>
        <taxon>Ecdysozoa</taxon>
        <taxon>Arthropoda</taxon>
        <taxon>Chelicerata</taxon>
        <taxon>Arachnida</taxon>
        <taxon>Acari</taxon>
        <taxon>Acariformes</taxon>
        <taxon>Sarcoptiformes</taxon>
        <taxon>Astigmata</taxon>
        <taxon>Psoroptidia</taxon>
        <taxon>Analgoidea</taxon>
        <taxon>Pyroglyphidae</taxon>
        <taxon>Dermatophagoidinae</taxon>
        <taxon>Dermatophagoides</taxon>
    </lineage>
</organism>
<dbReference type="GO" id="GO:0140359">
    <property type="term" value="F:ABC-type transporter activity"/>
    <property type="evidence" value="ECO:0007669"/>
    <property type="project" value="InterPro"/>
</dbReference>
<dbReference type="InterPro" id="IPR013525">
    <property type="entry name" value="ABC2_TM"/>
</dbReference>
<evidence type="ECO:0000259" key="9">
    <source>
        <dbReference type="PROSITE" id="PS51012"/>
    </source>
</evidence>
<dbReference type="SMART" id="SM00382">
    <property type="entry name" value="AAA"/>
    <property type="match status" value="1"/>
</dbReference>
<keyword evidence="3" id="KW-0547">Nucleotide-binding</keyword>
<dbReference type="EMBL" id="ASGP02000002">
    <property type="protein sequence ID" value="KAH9521781.1"/>
    <property type="molecule type" value="Genomic_DNA"/>
</dbReference>
<dbReference type="PANTHER" id="PTHR43038:SF3">
    <property type="entry name" value="ABC TRANSPORTER G FAMILY MEMBER 20 ISOFORM X1"/>
    <property type="match status" value="1"/>
</dbReference>
<dbReference type="InterPro" id="IPR003593">
    <property type="entry name" value="AAA+_ATPase"/>
</dbReference>
<dbReference type="Pfam" id="PF00005">
    <property type="entry name" value="ABC_tran"/>
    <property type="match status" value="1"/>
</dbReference>
<feature type="transmembrane region" description="Helical" evidence="7">
    <location>
        <begin position="693"/>
        <end position="723"/>
    </location>
</feature>
<dbReference type="PROSITE" id="PS51012">
    <property type="entry name" value="ABC_TM2"/>
    <property type="match status" value="1"/>
</dbReference>
<feature type="domain" description="ABC transporter" evidence="8">
    <location>
        <begin position="60"/>
        <end position="290"/>
    </location>
</feature>
<dbReference type="SUPFAM" id="SSF52540">
    <property type="entry name" value="P-loop containing nucleoside triphosphate hydrolases"/>
    <property type="match status" value="1"/>
</dbReference>
<dbReference type="GO" id="GO:0043190">
    <property type="term" value="C:ATP-binding cassette (ABC) transporter complex"/>
    <property type="evidence" value="ECO:0007669"/>
    <property type="project" value="InterPro"/>
</dbReference>
<evidence type="ECO:0000256" key="7">
    <source>
        <dbReference type="SAM" id="Phobius"/>
    </source>
</evidence>
<dbReference type="CDD" id="cd03230">
    <property type="entry name" value="ABC_DR_subfamily_A"/>
    <property type="match status" value="1"/>
</dbReference>
<evidence type="ECO:0000313" key="11">
    <source>
        <dbReference type="EMBL" id="KAH9521781.1"/>
    </source>
</evidence>
<dbReference type="InterPro" id="IPR000412">
    <property type="entry name" value="ABC_2_transport"/>
</dbReference>
<feature type="domain" description="ABC transmembrane type-2" evidence="9">
    <location>
        <begin position="495"/>
        <end position="723"/>
    </location>
</feature>
<keyword evidence="5 7" id="KW-1133">Transmembrane helix</keyword>
<reference evidence="10" key="3">
    <citation type="journal article" date="2021" name="World Allergy Organ. J.">
        <title>Chromosome-level assembly of Dermatophagoides farinae genome and transcriptome reveals two novel allergens Der f 37 and Der f 39.</title>
        <authorList>
            <person name="Chen J."/>
            <person name="Cai Z."/>
            <person name="Fan D."/>
            <person name="Hu J."/>
            <person name="Hou Y."/>
            <person name="He Y."/>
            <person name="Zhang Z."/>
            <person name="Zhao Z."/>
            <person name="Gao P."/>
            <person name="Hu W."/>
            <person name="Sun J."/>
            <person name="Li J."/>
            <person name="Ji K."/>
        </authorList>
    </citation>
    <scope>NUCLEOTIDE SEQUENCE</scope>
    <source>
        <strain evidence="10">JKM2019</strain>
    </source>
</reference>
<dbReference type="EMBL" id="SDOV01000007">
    <property type="protein sequence ID" value="KAH7639536.1"/>
    <property type="molecule type" value="Genomic_DNA"/>
</dbReference>
<evidence type="ECO:0000256" key="2">
    <source>
        <dbReference type="ARBA" id="ARBA00022692"/>
    </source>
</evidence>
<dbReference type="PROSITE" id="PS00211">
    <property type="entry name" value="ABC_TRANSPORTER_1"/>
    <property type="match status" value="1"/>
</dbReference>
<comment type="caution">
    <text evidence="11">The sequence shown here is derived from an EMBL/GenBank/DDBJ whole genome shotgun (WGS) entry which is preliminary data.</text>
</comment>
<evidence type="ECO:0000259" key="8">
    <source>
        <dbReference type="PROSITE" id="PS50893"/>
    </source>
</evidence>
<dbReference type="InterPro" id="IPR047817">
    <property type="entry name" value="ABC2_TM_bact-type"/>
</dbReference>
<evidence type="ECO:0000256" key="1">
    <source>
        <dbReference type="ARBA" id="ARBA00004141"/>
    </source>
</evidence>
<feature type="transmembrane region" description="Helical" evidence="7">
    <location>
        <begin position="606"/>
        <end position="632"/>
    </location>
</feature>
<gene>
    <name evidence="11" type="ORF">DERF_005411</name>
    <name evidence="10" type="ORF">HUG17_3569</name>
</gene>
<evidence type="ECO:0000256" key="6">
    <source>
        <dbReference type="ARBA" id="ARBA00023136"/>
    </source>
</evidence>
<reference evidence="11" key="1">
    <citation type="submission" date="2013-05" db="EMBL/GenBank/DDBJ databases">
        <authorList>
            <person name="Yim A.K.Y."/>
            <person name="Chan T.F."/>
            <person name="Ji K.M."/>
            <person name="Liu X.Y."/>
            <person name="Zhou J.W."/>
            <person name="Li R.Q."/>
            <person name="Yang K.Y."/>
            <person name="Li J."/>
            <person name="Li M."/>
            <person name="Law P.T.W."/>
            <person name="Wu Y.L."/>
            <person name="Cai Z.L."/>
            <person name="Qin H."/>
            <person name="Bao Y."/>
            <person name="Leung R.K.K."/>
            <person name="Ng P.K.S."/>
            <person name="Zou J."/>
            <person name="Zhong X.J."/>
            <person name="Ran P.X."/>
            <person name="Zhong N.S."/>
            <person name="Liu Z.G."/>
            <person name="Tsui S.K.W."/>
        </authorList>
    </citation>
    <scope>NUCLEOTIDE SEQUENCE</scope>
    <source>
        <strain evidence="11">Derf</strain>
        <tissue evidence="11">Whole organism</tissue>
    </source>
</reference>
<feature type="transmembrane region" description="Helical" evidence="7">
    <location>
        <begin position="639"/>
        <end position="660"/>
    </location>
</feature>
<dbReference type="GO" id="GO:0016887">
    <property type="term" value="F:ATP hydrolysis activity"/>
    <property type="evidence" value="ECO:0007669"/>
    <property type="project" value="InterPro"/>
</dbReference>
<protein>
    <submittedName>
        <fullName evidence="10">Abc transporter sub-family a-like protein 8</fullName>
    </submittedName>
</protein>
<dbReference type="Pfam" id="PF12698">
    <property type="entry name" value="ABC2_membrane_3"/>
    <property type="match status" value="1"/>
</dbReference>
<dbReference type="Gene3D" id="3.40.50.300">
    <property type="entry name" value="P-loop containing nucleotide triphosphate hydrolases"/>
    <property type="match status" value="1"/>
</dbReference>
<dbReference type="InterPro" id="IPR003439">
    <property type="entry name" value="ABC_transporter-like_ATP-bd"/>
</dbReference>
<name>A0A922I6U7_DERFA</name>
<proteinExistence type="predicted"/>
<dbReference type="InterPro" id="IPR017871">
    <property type="entry name" value="ABC_transporter-like_CS"/>
</dbReference>
<comment type="subcellular location">
    <subcellularLocation>
        <location evidence="1">Membrane</location>
        <topology evidence="1">Multi-pass membrane protein</topology>
    </subcellularLocation>
</comment>
<evidence type="ECO:0000256" key="5">
    <source>
        <dbReference type="ARBA" id="ARBA00022989"/>
    </source>
</evidence>
<dbReference type="InterPro" id="IPR027417">
    <property type="entry name" value="P-loop_NTPase"/>
</dbReference>
<keyword evidence="2 7" id="KW-0812">Transmembrane</keyword>
<dbReference type="Proteomes" id="UP000790347">
    <property type="component" value="Unassembled WGS sequence"/>
</dbReference>
<reference evidence="10" key="2">
    <citation type="submission" date="2020-06" db="EMBL/GenBank/DDBJ databases">
        <authorList>
            <person name="Ji K."/>
            <person name="Li J."/>
        </authorList>
    </citation>
    <scope>NUCLEOTIDE SEQUENCE</scope>
    <source>
        <strain evidence="10">JKM2019</strain>
        <tissue evidence="10">Whole body</tissue>
    </source>
</reference>
<dbReference type="AlphaFoldDB" id="A0A922I6U7"/>
<keyword evidence="4" id="KW-0067">ATP-binding</keyword>
<sequence>MDMVTISDNDSNINKNVVYENYGFYDDQAETKTTTTKLDNNHNRNKNESNHHNQLSPIAVKIRNVFLSYGNHQVLKGVNMNVPVKQIYGLLGPSGCGKTSLLRCVIGIRQPDSGQISVYGQRPGTPESGIPGPGIGYTPQEVALFADFTIAETFEYFGKLFHMTIKNIDNRTEQLIQLLNLPEKDRYINNLSGGQKRRVSLAVALIHSPPLLILDEPTVGVDPVLRQNIWDYLRMLTEKMNLTIIITTQYIEEARSADIVSFMRNGRLMAEKNPTILMEQLQLSTLESVFLHLCQSDSIDENQQQQVFDMTIVTNNNDDDDNSHKTSTINPFQHQPKFAFIDRIRALNWKNITGIRRNLSMLIIQFLMPSFQCLLNFTCLGPDPYDIPVAIYNTDRPPILSGLFINNLNNNTFRLIEFDNYDEAIQQVQNGFAWALLSFQYNYTRIMQLIASDDNIDDIRLPQIDLHLDTTNYVITNTIQKELWITFNQTMAMATELFTDTNQTLNPVQQNPFNYDYVYGMKSPKMSEFMAPGLISMAIFFAAMALTAITLVLERKDGIFERTLVAGVKTFEFIVSQISTQLLVLAVQVLLSVITMLYIIDVENQGSVMIIYLITLIQGMCGMALGLVVSAFSQNESQALALAMASFLPVSIISGIFWPVEAMPKYMKPISYFGPQTYALVAMRSVMSRGWDLTYPLVIIGVITPSIWFIMLIISASIGFHLISFN</sequence>
<feature type="transmembrane region" description="Helical" evidence="7">
    <location>
        <begin position="529"/>
        <end position="553"/>
    </location>
</feature>
<keyword evidence="12" id="KW-1185">Reference proteome</keyword>
<evidence type="ECO:0000313" key="12">
    <source>
        <dbReference type="Proteomes" id="UP000790347"/>
    </source>
</evidence>
<evidence type="ECO:0000256" key="4">
    <source>
        <dbReference type="ARBA" id="ARBA00022840"/>
    </source>
</evidence>
<dbReference type="PANTHER" id="PTHR43038">
    <property type="entry name" value="ATP-BINDING CASSETTE, SUB-FAMILY H, MEMBER 1"/>
    <property type="match status" value="1"/>
</dbReference>
<dbReference type="PRINTS" id="PR00164">
    <property type="entry name" value="ABC2TRNSPORT"/>
</dbReference>
<evidence type="ECO:0000256" key="3">
    <source>
        <dbReference type="ARBA" id="ARBA00022741"/>
    </source>
</evidence>
<feature type="transmembrane region" description="Helical" evidence="7">
    <location>
        <begin position="582"/>
        <end position="600"/>
    </location>
</feature>
<reference evidence="11" key="4">
    <citation type="journal article" date="2022" name="Res Sq">
        <title>Comparative Genomics Reveals Insights into the Divergent Evolution of Astigmatic Mites and Household Pest Adaptations.</title>
        <authorList>
            <person name="Xiong Q."/>
            <person name="Wan A.T.-Y."/>
            <person name="Liu X.-Y."/>
            <person name="Fung C.S.-H."/>
            <person name="Xiao X."/>
            <person name="Malainual N."/>
            <person name="Hou J."/>
            <person name="Wang L."/>
            <person name="Wang M."/>
            <person name="Yang K."/>
            <person name="Cui Y."/>
            <person name="Leung E."/>
            <person name="Nong W."/>
            <person name="Shin S.-K."/>
            <person name="Au S."/>
            <person name="Jeong K.Y."/>
            <person name="Chew F.T."/>
            <person name="Hui J."/>
            <person name="Leung T.F."/>
            <person name="Tungtrongchitr A."/>
            <person name="Zhong N."/>
            <person name="Liu Z."/>
            <person name="Tsui S."/>
        </authorList>
    </citation>
    <scope>NUCLEOTIDE SEQUENCE</scope>
    <source>
        <strain evidence="11">Derf</strain>
        <tissue evidence="11">Whole organism</tissue>
    </source>
</reference>
<evidence type="ECO:0000313" key="10">
    <source>
        <dbReference type="EMBL" id="KAH7639536.1"/>
    </source>
</evidence>
<dbReference type="Proteomes" id="UP000828236">
    <property type="component" value="Unassembled WGS sequence"/>
</dbReference>
<dbReference type="GO" id="GO:0005524">
    <property type="term" value="F:ATP binding"/>
    <property type="evidence" value="ECO:0007669"/>
    <property type="project" value="UniProtKB-KW"/>
</dbReference>
<keyword evidence="6 7" id="KW-0472">Membrane</keyword>